<dbReference type="AlphaFoldDB" id="A0A0W0GBZ3"/>
<reference evidence="1 2" key="1">
    <citation type="submission" date="2015-12" db="EMBL/GenBank/DDBJ databases">
        <title>Draft genome sequence of Moniliophthora roreri, the causal agent of frosty pod rot of cacao.</title>
        <authorList>
            <person name="Aime M.C."/>
            <person name="Diaz-Valderrama J.R."/>
            <person name="Kijpornyongpan T."/>
            <person name="Phillips-Mora W."/>
        </authorList>
    </citation>
    <scope>NUCLEOTIDE SEQUENCE [LARGE SCALE GENOMIC DNA]</scope>
    <source>
        <strain evidence="1 2">MCA 2952</strain>
    </source>
</reference>
<comment type="caution">
    <text evidence="1">The sequence shown here is derived from an EMBL/GenBank/DDBJ whole genome shotgun (WGS) entry which is preliminary data.</text>
</comment>
<sequence length="30" mass="3609">MLTTRRILMNNLIEYVFYAAQQLVQYFPAT</sequence>
<organism evidence="1 2">
    <name type="scientific">Moniliophthora roreri</name>
    <name type="common">Frosty pod rot fungus</name>
    <name type="synonym">Monilia roreri</name>
    <dbReference type="NCBI Taxonomy" id="221103"/>
    <lineage>
        <taxon>Eukaryota</taxon>
        <taxon>Fungi</taxon>
        <taxon>Dikarya</taxon>
        <taxon>Basidiomycota</taxon>
        <taxon>Agaricomycotina</taxon>
        <taxon>Agaricomycetes</taxon>
        <taxon>Agaricomycetidae</taxon>
        <taxon>Agaricales</taxon>
        <taxon>Marasmiineae</taxon>
        <taxon>Marasmiaceae</taxon>
        <taxon>Moniliophthora</taxon>
    </lineage>
</organism>
<name>A0A0W0GBZ3_MONRR</name>
<gene>
    <name evidence="1" type="ORF">WG66_1339</name>
</gene>
<accession>A0A0W0GBZ3</accession>
<evidence type="ECO:0000313" key="1">
    <source>
        <dbReference type="EMBL" id="KTB46092.1"/>
    </source>
</evidence>
<proteinExistence type="predicted"/>
<dbReference type="Proteomes" id="UP000054988">
    <property type="component" value="Unassembled WGS sequence"/>
</dbReference>
<protein>
    <submittedName>
        <fullName evidence="1">Uncharacterized protein</fullName>
    </submittedName>
</protein>
<evidence type="ECO:0000313" key="2">
    <source>
        <dbReference type="Proteomes" id="UP000054988"/>
    </source>
</evidence>
<dbReference type="EMBL" id="LATX01000498">
    <property type="protein sequence ID" value="KTB46092.1"/>
    <property type="molecule type" value="Genomic_DNA"/>
</dbReference>